<comment type="subcellular location">
    <subcellularLocation>
        <location evidence="1">Nucleus</location>
    </subcellularLocation>
</comment>
<dbReference type="OrthoDB" id="693960at2759"/>
<name>A0A8T2U1W0_CERRI</name>
<evidence type="ECO:0000256" key="2">
    <source>
        <dbReference type="ARBA" id="ARBA00023015"/>
    </source>
</evidence>
<dbReference type="GO" id="GO:0043565">
    <property type="term" value="F:sequence-specific DNA binding"/>
    <property type="evidence" value="ECO:0007669"/>
    <property type="project" value="InterPro"/>
</dbReference>
<accession>A0A8T2U1W0</accession>
<dbReference type="AlphaFoldDB" id="A0A8T2U1W0"/>
<keyword evidence="2" id="KW-0805">Transcription regulation</keyword>
<dbReference type="Pfam" id="PF03106">
    <property type="entry name" value="WRKY"/>
    <property type="match status" value="1"/>
</dbReference>
<keyword evidence="3" id="KW-0238">DNA-binding</keyword>
<keyword evidence="5" id="KW-0539">Nucleus</keyword>
<feature type="region of interest" description="Disordered" evidence="6">
    <location>
        <begin position="288"/>
        <end position="397"/>
    </location>
</feature>
<dbReference type="SUPFAM" id="SSF118290">
    <property type="entry name" value="WRKY DNA-binding domain"/>
    <property type="match status" value="1"/>
</dbReference>
<dbReference type="Proteomes" id="UP000825935">
    <property type="component" value="Chromosome 9"/>
</dbReference>
<keyword evidence="9" id="KW-1185">Reference proteome</keyword>
<dbReference type="PROSITE" id="PS50811">
    <property type="entry name" value="WRKY"/>
    <property type="match status" value="1"/>
</dbReference>
<dbReference type="InterPro" id="IPR044810">
    <property type="entry name" value="WRKY_plant"/>
</dbReference>
<organism evidence="8 9">
    <name type="scientific">Ceratopteris richardii</name>
    <name type="common">Triangle waterfern</name>
    <dbReference type="NCBI Taxonomy" id="49495"/>
    <lineage>
        <taxon>Eukaryota</taxon>
        <taxon>Viridiplantae</taxon>
        <taxon>Streptophyta</taxon>
        <taxon>Embryophyta</taxon>
        <taxon>Tracheophyta</taxon>
        <taxon>Polypodiopsida</taxon>
        <taxon>Polypodiidae</taxon>
        <taxon>Polypodiales</taxon>
        <taxon>Pteridineae</taxon>
        <taxon>Pteridaceae</taxon>
        <taxon>Parkerioideae</taxon>
        <taxon>Ceratopteris</taxon>
    </lineage>
</organism>
<evidence type="ECO:0000313" key="9">
    <source>
        <dbReference type="Proteomes" id="UP000825935"/>
    </source>
</evidence>
<evidence type="ECO:0000256" key="6">
    <source>
        <dbReference type="SAM" id="MobiDB-lite"/>
    </source>
</evidence>
<evidence type="ECO:0000256" key="1">
    <source>
        <dbReference type="ARBA" id="ARBA00004123"/>
    </source>
</evidence>
<dbReference type="FunFam" id="2.20.25.80:FF:000003">
    <property type="entry name" value="WRKY transcription factor 57"/>
    <property type="match status" value="1"/>
</dbReference>
<dbReference type="GO" id="GO:0003700">
    <property type="term" value="F:DNA-binding transcription factor activity"/>
    <property type="evidence" value="ECO:0007669"/>
    <property type="project" value="InterPro"/>
</dbReference>
<dbReference type="GO" id="GO:0005634">
    <property type="term" value="C:nucleus"/>
    <property type="evidence" value="ECO:0007669"/>
    <property type="project" value="UniProtKB-SubCell"/>
</dbReference>
<sequence length="554" mass="60386">MEGRSLHCAGGSVEGDPEGGWTSFLRDRYWDDHTVTMPANIHQNLESEHGYGDLISCPPRVEQSTCGSMALEYSAGLAMENFNNPALYLGNNQSSTAISSAVIDTCIPNSHSLSSLEDALGEPINCPISSFGADSLISSVRPHRDQPSDHTGSSWLSTLLQSLQPVGSAAGNYLPTSPSAFNNQPHLGEGKEHKHGSVAGLTSMSPLMLQNQSDSPFHFKSNLHQEAGNCFDDILEQISNDFIQFGGRGSLQEQLSMALEASNASPVVGSTSLVTDFESRDGYAGIEKAPTVQTNSPTSSLQSSDFSTSSTPEEMQSRPFNQTGDDLMMMSCEVDSRQGTPEGTPPLHSSDAMSSQAGYRGEASAVRSSINDHDLSKKRSSKSARITKKPKREKGQKLAIKTPSEVDVLDDGYKWRKYGQKPVKNSPYPRSYYKCTHKQCKVKKHVERQSDEPEYVVTTYEGVHNHSRPDQMQVIHPQSDATSQQQDSFQPFVMNPPAHNLPMDLLGLLNNTLFPSTSQQMNGPLQQALSTAQNVDPGILQTLFQQAEPRSTSI</sequence>
<dbReference type="Gene3D" id="2.20.25.80">
    <property type="entry name" value="WRKY domain"/>
    <property type="match status" value="1"/>
</dbReference>
<dbReference type="EMBL" id="CM035414">
    <property type="protein sequence ID" value="KAH7430071.1"/>
    <property type="molecule type" value="Genomic_DNA"/>
</dbReference>
<evidence type="ECO:0000256" key="5">
    <source>
        <dbReference type="ARBA" id="ARBA00023242"/>
    </source>
</evidence>
<dbReference type="PANTHER" id="PTHR31221:SF193">
    <property type="entry name" value="WRKY TRANSCRIPTION FACTOR PROTEIN 1-RELATED"/>
    <property type="match status" value="1"/>
</dbReference>
<evidence type="ECO:0000256" key="3">
    <source>
        <dbReference type="ARBA" id="ARBA00023125"/>
    </source>
</evidence>
<feature type="compositionally biased region" description="Low complexity" evidence="6">
    <location>
        <begin position="296"/>
        <end position="311"/>
    </location>
</feature>
<feature type="compositionally biased region" description="Basic residues" evidence="6">
    <location>
        <begin position="378"/>
        <end position="394"/>
    </location>
</feature>
<keyword evidence="4" id="KW-0804">Transcription</keyword>
<dbReference type="SMART" id="SM00774">
    <property type="entry name" value="WRKY"/>
    <property type="match status" value="1"/>
</dbReference>
<feature type="compositionally biased region" description="Polar residues" evidence="6">
    <location>
        <begin position="312"/>
        <end position="324"/>
    </location>
</feature>
<dbReference type="PANTHER" id="PTHR31221">
    <property type="entry name" value="WRKY TRANSCRIPTION FACTOR PROTEIN 1-RELATED"/>
    <property type="match status" value="1"/>
</dbReference>
<feature type="region of interest" description="Disordered" evidence="6">
    <location>
        <begin position="177"/>
        <end position="196"/>
    </location>
</feature>
<dbReference type="InterPro" id="IPR036576">
    <property type="entry name" value="WRKY_dom_sf"/>
</dbReference>
<evidence type="ECO:0000256" key="4">
    <source>
        <dbReference type="ARBA" id="ARBA00023163"/>
    </source>
</evidence>
<feature type="domain" description="WRKY" evidence="7">
    <location>
        <begin position="404"/>
        <end position="469"/>
    </location>
</feature>
<evidence type="ECO:0000313" key="8">
    <source>
        <dbReference type="EMBL" id="KAH7430071.1"/>
    </source>
</evidence>
<gene>
    <name evidence="8" type="ORF">KP509_09G081700</name>
</gene>
<evidence type="ECO:0000259" key="7">
    <source>
        <dbReference type="PROSITE" id="PS50811"/>
    </source>
</evidence>
<comment type="caution">
    <text evidence="8">The sequence shown here is derived from an EMBL/GenBank/DDBJ whole genome shotgun (WGS) entry which is preliminary data.</text>
</comment>
<reference evidence="8" key="1">
    <citation type="submission" date="2021-08" db="EMBL/GenBank/DDBJ databases">
        <title>WGS assembly of Ceratopteris richardii.</title>
        <authorList>
            <person name="Marchant D.B."/>
            <person name="Chen G."/>
            <person name="Jenkins J."/>
            <person name="Shu S."/>
            <person name="Leebens-Mack J."/>
            <person name="Grimwood J."/>
            <person name="Schmutz J."/>
            <person name="Soltis P."/>
            <person name="Soltis D."/>
            <person name="Chen Z.-H."/>
        </authorList>
    </citation>
    <scope>NUCLEOTIDE SEQUENCE</scope>
    <source>
        <strain evidence="8">Whitten #5841</strain>
        <tissue evidence="8">Leaf</tissue>
    </source>
</reference>
<protein>
    <recommendedName>
        <fullName evidence="7">WRKY domain-containing protein</fullName>
    </recommendedName>
</protein>
<dbReference type="InterPro" id="IPR003657">
    <property type="entry name" value="WRKY_dom"/>
</dbReference>
<proteinExistence type="predicted"/>